<dbReference type="STRING" id="38300.SPRI_0750"/>
<dbReference type="PRINTS" id="PR00039">
    <property type="entry name" value="HTHLYSR"/>
</dbReference>
<dbReference type="InterPro" id="IPR005119">
    <property type="entry name" value="LysR_subst-bd"/>
</dbReference>
<sequence>MDLLRHLRIFVVVADELNFGRAADRLGMAQPPLSRAVRRLEDELGAELFDRSRRQVQLTPAGSVLLDQARDLLAREERTRALVRRAHDGDLGTLRAGVPPDTSAAVLGALIAECRERALRIDLQELTTDEQLRLLASGGLDVGLVQQPADVGGLELGPEVRLDLGVVLPRTSPLARLPEVALAELAGQDLVLVPRASAPGWYDTTLDICRAAGFVPRRVRQARNPEFLIGLVTAGHGVAFDQGPVARKEPRVVWRPLAGRPLAQRIRAAWPGQSPHRAAAEFAAVAADVLARDRTPALGSAAPAAGTPAGESPAGDGPRPWSVVFG</sequence>
<dbReference type="GO" id="GO:0032993">
    <property type="term" value="C:protein-DNA complex"/>
    <property type="evidence" value="ECO:0007669"/>
    <property type="project" value="TreeGrafter"/>
</dbReference>
<evidence type="ECO:0000313" key="8">
    <source>
        <dbReference type="Proteomes" id="UP000060513"/>
    </source>
</evidence>
<feature type="domain" description="HTH lysR-type" evidence="6">
    <location>
        <begin position="1"/>
        <end position="59"/>
    </location>
</feature>
<keyword evidence="3" id="KW-0238">DNA-binding</keyword>
<evidence type="ECO:0000313" key="7">
    <source>
        <dbReference type="EMBL" id="ALC19056.1"/>
    </source>
</evidence>
<reference evidence="7 8" key="1">
    <citation type="submission" date="2015-08" db="EMBL/GenBank/DDBJ databases">
        <title>Genome sequence of the pristinamycin over-producing bacterium Streptomyces pristinaespiralis HCCB10218.</title>
        <authorList>
            <person name="Tian J."/>
            <person name="Yang J."/>
            <person name="Li L."/>
            <person name="Ruan L."/>
            <person name="Wei W."/>
            <person name="Zheng G."/>
            <person name="Wei Z."/>
            <person name="Yang S."/>
            <person name="Ge M."/>
            <person name="Jiang W."/>
            <person name="Lu Y."/>
        </authorList>
    </citation>
    <scope>NUCLEOTIDE SEQUENCE [LARGE SCALE GENOMIC DNA]</scope>
    <source>
        <strain evidence="7 8">HCCB 10218</strain>
    </source>
</reference>
<dbReference type="Proteomes" id="UP000060513">
    <property type="component" value="Chromosome"/>
</dbReference>
<name>A0A0M5J092_STRPR</name>
<dbReference type="InterPro" id="IPR000847">
    <property type="entry name" value="LysR_HTH_N"/>
</dbReference>
<dbReference type="PANTHER" id="PTHR30346:SF0">
    <property type="entry name" value="HCA OPERON TRANSCRIPTIONAL ACTIVATOR HCAR"/>
    <property type="match status" value="1"/>
</dbReference>
<organism evidence="7">
    <name type="scientific">Streptomyces pristinaespiralis</name>
    <dbReference type="NCBI Taxonomy" id="38300"/>
    <lineage>
        <taxon>Bacteria</taxon>
        <taxon>Bacillati</taxon>
        <taxon>Actinomycetota</taxon>
        <taxon>Actinomycetes</taxon>
        <taxon>Kitasatosporales</taxon>
        <taxon>Streptomycetaceae</taxon>
        <taxon>Streptomyces</taxon>
    </lineage>
</organism>
<dbReference type="PATRIC" id="fig|38300.4.peg.810"/>
<dbReference type="Gene3D" id="3.40.190.10">
    <property type="entry name" value="Periplasmic binding protein-like II"/>
    <property type="match status" value="2"/>
</dbReference>
<comment type="similarity">
    <text evidence="1">Belongs to the LysR transcriptional regulatory family.</text>
</comment>
<dbReference type="Pfam" id="PF03466">
    <property type="entry name" value="LysR_substrate"/>
    <property type="match status" value="1"/>
</dbReference>
<dbReference type="GO" id="GO:0003677">
    <property type="term" value="F:DNA binding"/>
    <property type="evidence" value="ECO:0007669"/>
    <property type="project" value="UniProtKB-KW"/>
</dbReference>
<dbReference type="EMBL" id="CP011340">
    <property type="protein sequence ID" value="ALC19056.1"/>
    <property type="molecule type" value="Genomic_DNA"/>
</dbReference>
<accession>A0A0M5J092</accession>
<dbReference type="KEGG" id="spri:SPRI_0750"/>
<dbReference type="PROSITE" id="PS50931">
    <property type="entry name" value="HTH_LYSR"/>
    <property type="match status" value="1"/>
</dbReference>
<dbReference type="InterPro" id="IPR036388">
    <property type="entry name" value="WH-like_DNA-bd_sf"/>
</dbReference>
<evidence type="ECO:0000256" key="4">
    <source>
        <dbReference type="ARBA" id="ARBA00023163"/>
    </source>
</evidence>
<dbReference type="CDD" id="cd08414">
    <property type="entry name" value="PBP2_LTTR_aromatics_like"/>
    <property type="match status" value="1"/>
</dbReference>
<dbReference type="GO" id="GO:0003700">
    <property type="term" value="F:DNA-binding transcription factor activity"/>
    <property type="evidence" value="ECO:0007669"/>
    <property type="project" value="InterPro"/>
</dbReference>
<dbReference type="GeneID" id="97238169"/>
<dbReference type="SUPFAM" id="SSF53850">
    <property type="entry name" value="Periplasmic binding protein-like II"/>
    <property type="match status" value="1"/>
</dbReference>
<dbReference type="FunFam" id="1.10.10.10:FF:000001">
    <property type="entry name" value="LysR family transcriptional regulator"/>
    <property type="match status" value="1"/>
</dbReference>
<dbReference type="InterPro" id="IPR036390">
    <property type="entry name" value="WH_DNA-bd_sf"/>
</dbReference>
<keyword evidence="2" id="KW-0805">Transcription regulation</keyword>
<evidence type="ECO:0000256" key="3">
    <source>
        <dbReference type="ARBA" id="ARBA00023125"/>
    </source>
</evidence>
<dbReference type="SUPFAM" id="SSF46785">
    <property type="entry name" value="Winged helix' DNA-binding domain"/>
    <property type="match status" value="1"/>
</dbReference>
<dbReference type="RefSeq" id="WP_374987865.1">
    <property type="nucleotide sequence ID" value="NZ_CP011340.1"/>
</dbReference>
<feature type="region of interest" description="Disordered" evidence="5">
    <location>
        <begin position="298"/>
        <end position="326"/>
    </location>
</feature>
<evidence type="ECO:0000259" key="6">
    <source>
        <dbReference type="PROSITE" id="PS50931"/>
    </source>
</evidence>
<evidence type="ECO:0000256" key="1">
    <source>
        <dbReference type="ARBA" id="ARBA00009437"/>
    </source>
</evidence>
<proteinExistence type="inferred from homology"/>
<dbReference type="Pfam" id="PF00126">
    <property type="entry name" value="HTH_1"/>
    <property type="match status" value="1"/>
</dbReference>
<keyword evidence="4" id="KW-0804">Transcription</keyword>
<evidence type="ECO:0000256" key="2">
    <source>
        <dbReference type="ARBA" id="ARBA00023015"/>
    </source>
</evidence>
<dbReference type="AlphaFoldDB" id="A0A0M5J092"/>
<dbReference type="Gene3D" id="1.10.10.10">
    <property type="entry name" value="Winged helix-like DNA-binding domain superfamily/Winged helix DNA-binding domain"/>
    <property type="match status" value="1"/>
</dbReference>
<protein>
    <submittedName>
        <fullName evidence="7">Transcriptional regulator</fullName>
    </submittedName>
</protein>
<evidence type="ECO:0000256" key="5">
    <source>
        <dbReference type="SAM" id="MobiDB-lite"/>
    </source>
</evidence>
<dbReference type="PANTHER" id="PTHR30346">
    <property type="entry name" value="TRANSCRIPTIONAL DUAL REGULATOR HCAR-RELATED"/>
    <property type="match status" value="1"/>
</dbReference>
<gene>
    <name evidence="7" type="ORF">SPRI_0750</name>
</gene>
<feature type="compositionally biased region" description="Low complexity" evidence="5">
    <location>
        <begin position="298"/>
        <end position="315"/>
    </location>
</feature>